<organism evidence="1 2">
    <name type="scientific">Rhodococcoides trifolii</name>
    <dbReference type="NCBI Taxonomy" id="908250"/>
    <lineage>
        <taxon>Bacteria</taxon>
        <taxon>Bacillati</taxon>
        <taxon>Actinomycetota</taxon>
        <taxon>Actinomycetes</taxon>
        <taxon>Mycobacteriales</taxon>
        <taxon>Nocardiaceae</taxon>
        <taxon>Rhodococcoides</taxon>
    </lineage>
</organism>
<proteinExistence type="predicted"/>
<evidence type="ECO:0000313" key="1">
    <source>
        <dbReference type="EMBL" id="GGG21565.1"/>
    </source>
</evidence>
<comment type="caution">
    <text evidence="1">The sequence shown here is derived from an EMBL/GenBank/DDBJ whole genome shotgun (WGS) entry which is preliminary data.</text>
</comment>
<dbReference type="RefSeq" id="WP_188546565.1">
    <property type="nucleotide sequence ID" value="NZ_BMCU01000004.1"/>
</dbReference>
<sequence length="53" mass="5960">MTWLWIALSLWTAVAILVALVLGRTVARADREELGSFVDWDIAELEKDIHGAH</sequence>
<accession>A0A917LGK6</accession>
<protein>
    <submittedName>
        <fullName evidence="1">Uncharacterized protein</fullName>
    </submittedName>
</protein>
<reference evidence="1" key="1">
    <citation type="journal article" date="2014" name="Int. J. Syst. Evol. Microbiol.">
        <title>Complete genome sequence of Corynebacterium casei LMG S-19264T (=DSM 44701T), isolated from a smear-ripened cheese.</title>
        <authorList>
            <consortium name="US DOE Joint Genome Institute (JGI-PGF)"/>
            <person name="Walter F."/>
            <person name="Albersmeier A."/>
            <person name="Kalinowski J."/>
            <person name="Ruckert C."/>
        </authorList>
    </citation>
    <scope>NUCLEOTIDE SEQUENCE</scope>
    <source>
        <strain evidence="1">CCM 7905</strain>
    </source>
</reference>
<dbReference type="Proteomes" id="UP000654257">
    <property type="component" value="Unassembled WGS sequence"/>
</dbReference>
<name>A0A917LGK6_9NOCA</name>
<keyword evidence="2" id="KW-1185">Reference proteome</keyword>
<dbReference type="AlphaFoldDB" id="A0A917LGK6"/>
<dbReference type="EMBL" id="BMCU01000004">
    <property type="protein sequence ID" value="GGG21565.1"/>
    <property type="molecule type" value="Genomic_DNA"/>
</dbReference>
<evidence type="ECO:0000313" key="2">
    <source>
        <dbReference type="Proteomes" id="UP000654257"/>
    </source>
</evidence>
<gene>
    <name evidence="1" type="ORF">GCM10007304_39210</name>
</gene>
<reference evidence="1" key="2">
    <citation type="submission" date="2020-09" db="EMBL/GenBank/DDBJ databases">
        <authorList>
            <person name="Sun Q."/>
            <person name="Sedlacek I."/>
        </authorList>
    </citation>
    <scope>NUCLEOTIDE SEQUENCE</scope>
    <source>
        <strain evidence="1">CCM 7905</strain>
    </source>
</reference>